<organism evidence="1 3">
    <name type="scientific">Vitis vinifera</name>
    <name type="common">Grape</name>
    <dbReference type="NCBI Taxonomy" id="29760"/>
    <lineage>
        <taxon>Eukaryota</taxon>
        <taxon>Viridiplantae</taxon>
        <taxon>Streptophyta</taxon>
        <taxon>Embryophyta</taxon>
        <taxon>Tracheophyta</taxon>
        <taxon>Spermatophyta</taxon>
        <taxon>Magnoliopsida</taxon>
        <taxon>eudicotyledons</taxon>
        <taxon>Gunneridae</taxon>
        <taxon>Pentapetalae</taxon>
        <taxon>rosids</taxon>
        <taxon>Vitales</taxon>
        <taxon>Vitaceae</taxon>
        <taxon>Viteae</taxon>
        <taxon>Vitis</taxon>
    </lineage>
</organism>
<sequence>MIPNNEDGGVGAIGQQLIAWDNRVALNDPIDRPVSGRPICEKFIPARPCQQLTNDEDSDFDEDGGYGEFQQTRRNRGFEEYRLKVDIPTFNGHLHMEDFLDWVSEAELFFDMMEVPKRKMVKLVTFWLKGGALVWWYQLQLNRQRLGKAPMRTWRKMKQLLIGRFLPPDYEQNLF</sequence>
<evidence type="ECO:0000313" key="3">
    <source>
        <dbReference type="Proteomes" id="UP000288805"/>
    </source>
</evidence>
<accession>A0A438G7F8</accession>
<dbReference type="AlphaFoldDB" id="A0A438G7F8"/>
<evidence type="ECO:0000313" key="1">
    <source>
        <dbReference type="EMBL" id="RVW68155.1"/>
    </source>
</evidence>
<dbReference type="PANTHER" id="PTHR35046:SF18">
    <property type="entry name" value="RNA-DIRECTED DNA POLYMERASE"/>
    <property type="match status" value="1"/>
</dbReference>
<proteinExistence type="predicted"/>
<dbReference type="EMBL" id="QGNW01000072">
    <property type="protein sequence ID" value="RVX02138.1"/>
    <property type="molecule type" value="Genomic_DNA"/>
</dbReference>
<evidence type="ECO:0008006" key="4">
    <source>
        <dbReference type="Google" id="ProtNLM"/>
    </source>
</evidence>
<dbReference type="OrthoDB" id="1934635at2759"/>
<gene>
    <name evidence="2" type="ORF">CK203_025289</name>
    <name evidence="1" type="ORF">CK203_064058</name>
</gene>
<dbReference type="PANTHER" id="PTHR35046">
    <property type="entry name" value="ZINC KNUCKLE (CCHC-TYPE) FAMILY PROTEIN"/>
    <property type="match status" value="1"/>
</dbReference>
<protein>
    <recommendedName>
        <fullName evidence="4">Retrotransposon gag domain-containing protein</fullName>
    </recommendedName>
</protein>
<dbReference type="EMBL" id="QGNW01000547">
    <property type="protein sequence ID" value="RVW68155.1"/>
    <property type="molecule type" value="Genomic_DNA"/>
</dbReference>
<comment type="caution">
    <text evidence="1">The sequence shown here is derived from an EMBL/GenBank/DDBJ whole genome shotgun (WGS) entry which is preliminary data.</text>
</comment>
<name>A0A438G7F8_VITVI</name>
<reference evidence="1 3" key="1">
    <citation type="journal article" date="2018" name="PLoS Genet.">
        <title>Population sequencing reveals clonal diversity and ancestral inbreeding in the grapevine cultivar Chardonnay.</title>
        <authorList>
            <person name="Roach M.J."/>
            <person name="Johnson D.L."/>
            <person name="Bohlmann J."/>
            <person name="van Vuuren H.J."/>
            <person name="Jones S.J."/>
            <person name="Pretorius I.S."/>
            <person name="Schmidt S.A."/>
            <person name="Borneman A.R."/>
        </authorList>
    </citation>
    <scope>NUCLEOTIDE SEQUENCE [LARGE SCALE GENOMIC DNA]</scope>
    <source>
        <strain evidence="3">cv. Chardonnay</strain>
        <strain evidence="1">I10V1</strain>
        <tissue evidence="1">Leaf</tissue>
    </source>
</reference>
<dbReference type="Proteomes" id="UP000288805">
    <property type="component" value="Unassembled WGS sequence"/>
</dbReference>
<evidence type="ECO:0000313" key="2">
    <source>
        <dbReference type="EMBL" id="RVX02138.1"/>
    </source>
</evidence>